<evidence type="ECO:0000313" key="3">
    <source>
        <dbReference type="Proteomes" id="UP000032430"/>
    </source>
</evidence>
<feature type="signal peptide" evidence="1">
    <location>
        <begin position="1"/>
        <end position="23"/>
    </location>
</feature>
<dbReference type="RefSeq" id="WP_045096817.1">
    <property type="nucleotide sequence ID" value="NZ_LN614827.1"/>
</dbReference>
<dbReference type="EMBL" id="LN614827">
    <property type="protein sequence ID" value="CEG58513.1"/>
    <property type="molecule type" value="Genomic_DNA"/>
</dbReference>
<dbReference type="KEGG" id="lfa:LFA_3175"/>
<proteinExistence type="predicted"/>
<gene>
    <name evidence="2" type="ORF">LFA_3175</name>
</gene>
<dbReference type="HOGENOM" id="CLU_140291_0_0_6"/>
<sequence length="151" mass="17668">MYKKNSLRLLPLIALFICSFVYATKDNYVSEWVQNTLLETLSVSYSDTPKDNEPIQKKYSQAAWEPMSNFFDEEIKIIKEQQLVIHPKPLTEPTIERIQHCISIDCWKVDQSYNIPELHMDVDFSVRVIKASPATNSPFLIQSLNMKVHRY</sequence>
<dbReference type="AlphaFoldDB" id="A0A098G7T3"/>
<name>A0A098G7T3_9GAMM</name>
<feature type="chain" id="PRO_5001942231" evidence="1">
    <location>
        <begin position="24"/>
        <end position="151"/>
    </location>
</feature>
<protein>
    <submittedName>
        <fullName evidence="2">Uncharacterized protein</fullName>
    </submittedName>
</protein>
<keyword evidence="1" id="KW-0732">Signal</keyword>
<reference evidence="3" key="1">
    <citation type="submission" date="2014-09" db="EMBL/GenBank/DDBJ databases">
        <authorList>
            <person name="Gomez-Valero L."/>
        </authorList>
    </citation>
    <scope>NUCLEOTIDE SEQUENCE [LARGE SCALE GENOMIC DNA]</scope>
    <source>
        <strain evidence="3">ATCC700992</strain>
    </source>
</reference>
<dbReference type="OrthoDB" id="5643754at2"/>
<keyword evidence="3" id="KW-1185">Reference proteome</keyword>
<dbReference type="Proteomes" id="UP000032430">
    <property type="component" value="Chromosome I"/>
</dbReference>
<evidence type="ECO:0000313" key="2">
    <source>
        <dbReference type="EMBL" id="CEG58513.1"/>
    </source>
</evidence>
<evidence type="ECO:0000256" key="1">
    <source>
        <dbReference type="SAM" id="SignalP"/>
    </source>
</evidence>
<accession>A0A098G7T3</accession>
<organism evidence="2 3">
    <name type="scientific">Legionella fallonii LLAP-10</name>
    <dbReference type="NCBI Taxonomy" id="1212491"/>
    <lineage>
        <taxon>Bacteria</taxon>
        <taxon>Pseudomonadati</taxon>
        <taxon>Pseudomonadota</taxon>
        <taxon>Gammaproteobacteria</taxon>
        <taxon>Legionellales</taxon>
        <taxon>Legionellaceae</taxon>
        <taxon>Legionella</taxon>
    </lineage>
</organism>